<reference evidence="1" key="2">
    <citation type="submission" date="2023-06" db="EMBL/GenBank/DDBJ databases">
        <authorList>
            <person name="Ma L."/>
            <person name="Liu K.-W."/>
            <person name="Li Z."/>
            <person name="Hsiao Y.-Y."/>
            <person name="Qi Y."/>
            <person name="Fu T."/>
            <person name="Tang G."/>
            <person name="Zhang D."/>
            <person name="Sun W.-H."/>
            <person name="Liu D.-K."/>
            <person name="Li Y."/>
            <person name="Chen G.-Z."/>
            <person name="Liu X.-D."/>
            <person name="Liao X.-Y."/>
            <person name="Jiang Y.-T."/>
            <person name="Yu X."/>
            <person name="Hao Y."/>
            <person name="Huang J."/>
            <person name="Zhao X.-W."/>
            <person name="Ke S."/>
            <person name="Chen Y.-Y."/>
            <person name="Wu W.-L."/>
            <person name="Hsu J.-L."/>
            <person name="Lin Y.-F."/>
            <person name="Huang M.-D."/>
            <person name="Li C.-Y."/>
            <person name="Huang L."/>
            <person name="Wang Z.-W."/>
            <person name="Zhao X."/>
            <person name="Zhong W.-Y."/>
            <person name="Peng D.-H."/>
            <person name="Ahmad S."/>
            <person name="Lan S."/>
            <person name="Zhang J.-S."/>
            <person name="Tsai W.-C."/>
            <person name="Van De Peer Y."/>
            <person name="Liu Z.-J."/>
        </authorList>
    </citation>
    <scope>NUCLEOTIDE SEQUENCE</scope>
    <source>
        <strain evidence="1">SCP</strain>
        <tissue evidence="1">Leaves</tissue>
    </source>
</reference>
<dbReference type="AlphaFoldDB" id="A0AAV9A9P9"/>
<name>A0AAV9A9P9_ACOGR</name>
<comment type="caution">
    <text evidence="1">The sequence shown here is derived from an EMBL/GenBank/DDBJ whole genome shotgun (WGS) entry which is preliminary data.</text>
</comment>
<dbReference type="EMBL" id="JAUJYN010000011">
    <property type="protein sequence ID" value="KAK1260914.1"/>
    <property type="molecule type" value="Genomic_DNA"/>
</dbReference>
<sequence length="69" mass="7504">MEAVININVLCRFGVDITFASTLLVDATWGLRFIADALVFDCARSVSDLVSLHVSARSLISISQFVSPM</sequence>
<organism evidence="1 2">
    <name type="scientific">Acorus gramineus</name>
    <name type="common">Dwarf sweet flag</name>
    <dbReference type="NCBI Taxonomy" id="55184"/>
    <lineage>
        <taxon>Eukaryota</taxon>
        <taxon>Viridiplantae</taxon>
        <taxon>Streptophyta</taxon>
        <taxon>Embryophyta</taxon>
        <taxon>Tracheophyta</taxon>
        <taxon>Spermatophyta</taxon>
        <taxon>Magnoliopsida</taxon>
        <taxon>Liliopsida</taxon>
        <taxon>Acoraceae</taxon>
        <taxon>Acorus</taxon>
    </lineage>
</organism>
<protein>
    <submittedName>
        <fullName evidence="1">Uncharacterized protein</fullName>
    </submittedName>
</protein>
<evidence type="ECO:0000313" key="2">
    <source>
        <dbReference type="Proteomes" id="UP001179952"/>
    </source>
</evidence>
<proteinExistence type="predicted"/>
<accession>A0AAV9A9P9</accession>
<dbReference type="Proteomes" id="UP001179952">
    <property type="component" value="Unassembled WGS sequence"/>
</dbReference>
<reference evidence="1" key="1">
    <citation type="journal article" date="2023" name="Nat. Commun.">
        <title>Diploid and tetraploid genomes of Acorus and the evolution of monocots.</title>
        <authorList>
            <person name="Ma L."/>
            <person name="Liu K.W."/>
            <person name="Li Z."/>
            <person name="Hsiao Y.Y."/>
            <person name="Qi Y."/>
            <person name="Fu T."/>
            <person name="Tang G.D."/>
            <person name="Zhang D."/>
            <person name="Sun W.H."/>
            <person name="Liu D.K."/>
            <person name="Li Y."/>
            <person name="Chen G.Z."/>
            <person name="Liu X.D."/>
            <person name="Liao X.Y."/>
            <person name="Jiang Y.T."/>
            <person name="Yu X."/>
            <person name="Hao Y."/>
            <person name="Huang J."/>
            <person name="Zhao X.W."/>
            <person name="Ke S."/>
            <person name="Chen Y.Y."/>
            <person name="Wu W.L."/>
            <person name="Hsu J.L."/>
            <person name="Lin Y.F."/>
            <person name="Huang M.D."/>
            <person name="Li C.Y."/>
            <person name="Huang L."/>
            <person name="Wang Z.W."/>
            <person name="Zhao X."/>
            <person name="Zhong W.Y."/>
            <person name="Peng D.H."/>
            <person name="Ahmad S."/>
            <person name="Lan S."/>
            <person name="Zhang J.S."/>
            <person name="Tsai W.C."/>
            <person name="Van de Peer Y."/>
            <person name="Liu Z.J."/>
        </authorList>
    </citation>
    <scope>NUCLEOTIDE SEQUENCE</scope>
    <source>
        <strain evidence="1">SCP</strain>
    </source>
</reference>
<keyword evidence="2" id="KW-1185">Reference proteome</keyword>
<evidence type="ECO:0000313" key="1">
    <source>
        <dbReference type="EMBL" id="KAK1260914.1"/>
    </source>
</evidence>
<gene>
    <name evidence="1" type="ORF">QJS04_geneDACA013413</name>
</gene>